<dbReference type="InterPro" id="IPR003594">
    <property type="entry name" value="HATPase_dom"/>
</dbReference>
<comment type="caution">
    <text evidence="7">The sequence shown here is derived from an EMBL/GenBank/DDBJ whole genome shotgun (WGS) entry which is preliminary data.</text>
</comment>
<comment type="catalytic activity">
    <reaction evidence="1">
        <text>ATP + protein L-histidine = ADP + protein N-phospho-L-histidine.</text>
        <dbReference type="EC" id="2.7.13.3"/>
    </reaction>
</comment>
<name>A0A6B3NPH2_9CYAN</name>
<keyword evidence="4" id="KW-0418">Kinase</keyword>
<feature type="non-terminal residue" evidence="7">
    <location>
        <position position="1"/>
    </location>
</feature>
<protein>
    <recommendedName>
        <fullName evidence="2">histidine kinase</fullName>
        <ecNumber evidence="2">2.7.13.3</ecNumber>
    </recommendedName>
</protein>
<dbReference type="EMBL" id="JAAHFQ010001123">
    <property type="protein sequence ID" value="NER32222.1"/>
    <property type="molecule type" value="Genomic_DNA"/>
</dbReference>
<evidence type="ECO:0000313" key="7">
    <source>
        <dbReference type="EMBL" id="NER32222.1"/>
    </source>
</evidence>
<dbReference type="Gene3D" id="1.10.287.130">
    <property type="match status" value="1"/>
</dbReference>
<dbReference type="CDD" id="cd00082">
    <property type="entry name" value="HisKA"/>
    <property type="match status" value="1"/>
</dbReference>
<keyword evidence="3" id="KW-0597">Phosphoprotein</keyword>
<evidence type="ECO:0000256" key="3">
    <source>
        <dbReference type="ARBA" id="ARBA00022553"/>
    </source>
</evidence>
<dbReference type="Pfam" id="PF02518">
    <property type="entry name" value="HATPase_c"/>
    <property type="match status" value="1"/>
</dbReference>
<dbReference type="Gene3D" id="3.30.565.10">
    <property type="entry name" value="Histidine kinase-like ATPase, C-terminal domain"/>
    <property type="match status" value="1"/>
</dbReference>
<proteinExistence type="predicted"/>
<organism evidence="7">
    <name type="scientific">Symploca sp. SIO1C4</name>
    <dbReference type="NCBI Taxonomy" id="2607765"/>
    <lineage>
        <taxon>Bacteria</taxon>
        <taxon>Bacillati</taxon>
        <taxon>Cyanobacteriota</taxon>
        <taxon>Cyanophyceae</taxon>
        <taxon>Coleofasciculales</taxon>
        <taxon>Coleofasciculaceae</taxon>
        <taxon>Symploca</taxon>
    </lineage>
</organism>
<gene>
    <name evidence="7" type="ORF">F6J89_32635</name>
</gene>
<dbReference type="PRINTS" id="PR00344">
    <property type="entry name" value="BCTRLSENSOR"/>
</dbReference>
<dbReference type="InterPro" id="IPR036890">
    <property type="entry name" value="HATPase_C_sf"/>
</dbReference>
<feature type="domain" description="Histidine kinase" evidence="6">
    <location>
        <begin position="34"/>
        <end position="287"/>
    </location>
</feature>
<dbReference type="InterPro" id="IPR005467">
    <property type="entry name" value="His_kinase_dom"/>
</dbReference>
<evidence type="ECO:0000256" key="5">
    <source>
        <dbReference type="ARBA" id="ARBA00023012"/>
    </source>
</evidence>
<evidence type="ECO:0000256" key="2">
    <source>
        <dbReference type="ARBA" id="ARBA00012438"/>
    </source>
</evidence>
<dbReference type="SMART" id="SM00388">
    <property type="entry name" value="HisKA"/>
    <property type="match status" value="1"/>
</dbReference>
<reference evidence="7" key="1">
    <citation type="submission" date="2019-11" db="EMBL/GenBank/DDBJ databases">
        <title>Genomic insights into an expanded diversity of filamentous marine cyanobacteria reveals the extraordinary biosynthetic potential of Moorea and Okeania.</title>
        <authorList>
            <person name="Ferreira Leao T."/>
            <person name="Wang M."/>
            <person name="Moss N."/>
            <person name="Da Silva R."/>
            <person name="Sanders J."/>
            <person name="Nurk S."/>
            <person name="Gurevich A."/>
            <person name="Humphrey G."/>
            <person name="Reher R."/>
            <person name="Zhu Q."/>
            <person name="Belda-Ferre P."/>
            <person name="Glukhov E."/>
            <person name="Rex R."/>
            <person name="Dorrestein P.C."/>
            <person name="Knight R."/>
            <person name="Pevzner P."/>
            <person name="Gerwick W.H."/>
            <person name="Gerwick L."/>
        </authorList>
    </citation>
    <scope>NUCLEOTIDE SEQUENCE</scope>
    <source>
        <strain evidence="7">SIO1C4</strain>
    </source>
</reference>
<sequence length="301" mass="33657">QTQQLSQALHELRQTQAQMIHNEKMFSLGQLLAGVAHEINNPISFIYGNLDPAEEYIQDLLALIRLYQQTYPQPTAEIENLTREIDLDFLVEDLQKLINSMNVGAERIRNIVLSLRNFSHNSETTMKAVDIHQGIDNTLTILRPRLKAQGRRPEIKVIKDYSKLPAVNCYAGELNQVFMNIISNGIDALEEALAKPEPPHPCIRIRTQMSDSNSVIIGISDNGYGISEQVIEKIFDPFFTTKSIGQGTGLGLAISHKIVVEKHQGKLQCISKPGKGTEFMIEIPISNRTNNTTNGLSLSNK</sequence>
<dbReference type="AlphaFoldDB" id="A0A6B3NPH2"/>
<dbReference type="GO" id="GO:0000155">
    <property type="term" value="F:phosphorelay sensor kinase activity"/>
    <property type="evidence" value="ECO:0007669"/>
    <property type="project" value="InterPro"/>
</dbReference>
<keyword evidence="4" id="KW-0808">Transferase</keyword>
<evidence type="ECO:0000256" key="1">
    <source>
        <dbReference type="ARBA" id="ARBA00000085"/>
    </source>
</evidence>
<dbReference type="PROSITE" id="PS50109">
    <property type="entry name" value="HIS_KIN"/>
    <property type="match status" value="1"/>
</dbReference>
<evidence type="ECO:0000256" key="4">
    <source>
        <dbReference type="ARBA" id="ARBA00022777"/>
    </source>
</evidence>
<dbReference type="PANTHER" id="PTHR43065:SF50">
    <property type="entry name" value="HISTIDINE KINASE"/>
    <property type="match status" value="1"/>
</dbReference>
<keyword evidence="5" id="KW-0902">Two-component regulatory system</keyword>
<dbReference type="InterPro" id="IPR036097">
    <property type="entry name" value="HisK_dim/P_sf"/>
</dbReference>
<dbReference type="InterPro" id="IPR004358">
    <property type="entry name" value="Sig_transdc_His_kin-like_C"/>
</dbReference>
<dbReference type="EC" id="2.7.13.3" evidence="2"/>
<dbReference type="SUPFAM" id="SSF47384">
    <property type="entry name" value="Homodimeric domain of signal transducing histidine kinase"/>
    <property type="match status" value="1"/>
</dbReference>
<dbReference type="SUPFAM" id="SSF55874">
    <property type="entry name" value="ATPase domain of HSP90 chaperone/DNA topoisomerase II/histidine kinase"/>
    <property type="match status" value="1"/>
</dbReference>
<dbReference type="InterPro" id="IPR003661">
    <property type="entry name" value="HisK_dim/P_dom"/>
</dbReference>
<evidence type="ECO:0000259" key="6">
    <source>
        <dbReference type="PROSITE" id="PS50109"/>
    </source>
</evidence>
<accession>A0A6B3NPH2</accession>
<dbReference type="SMART" id="SM00387">
    <property type="entry name" value="HATPase_c"/>
    <property type="match status" value="1"/>
</dbReference>
<dbReference type="PANTHER" id="PTHR43065">
    <property type="entry name" value="SENSOR HISTIDINE KINASE"/>
    <property type="match status" value="1"/>
</dbReference>